<feature type="coiled-coil region" evidence="4">
    <location>
        <begin position="1240"/>
        <end position="1267"/>
    </location>
</feature>
<feature type="domain" description="SH3" evidence="6">
    <location>
        <begin position="257"/>
        <end position="316"/>
    </location>
</feature>
<dbReference type="FunFam" id="2.30.30.40:FF:000433">
    <property type="entry name" value="Predicted protein"/>
    <property type="match status" value="1"/>
</dbReference>
<feature type="compositionally biased region" description="Polar residues" evidence="5">
    <location>
        <begin position="590"/>
        <end position="599"/>
    </location>
</feature>
<feature type="compositionally biased region" description="Low complexity" evidence="5">
    <location>
        <begin position="499"/>
        <end position="511"/>
    </location>
</feature>
<evidence type="ECO:0000259" key="6">
    <source>
        <dbReference type="PROSITE" id="PS50002"/>
    </source>
</evidence>
<dbReference type="PANTHER" id="PTHR22834:SF20">
    <property type="entry name" value="SH3 DOMAIN-CONTAINING PROTEIN"/>
    <property type="match status" value="1"/>
</dbReference>
<keyword evidence="1 3" id="KW-0728">SH3 domain</keyword>
<feature type="compositionally biased region" description="Polar residues" evidence="5">
    <location>
        <begin position="425"/>
        <end position="445"/>
    </location>
</feature>
<feature type="domain" description="SH3" evidence="6">
    <location>
        <begin position="1631"/>
        <end position="1694"/>
    </location>
</feature>
<feature type="domain" description="SH3" evidence="6">
    <location>
        <begin position="47"/>
        <end position="106"/>
    </location>
</feature>
<dbReference type="GO" id="GO:0005085">
    <property type="term" value="F:guanyl-nucleotide exchange factor activity"/>
    <property type="evidence" value="ECO:0000318"/>
    <property type="project" value="GO_Central"/>
</dbReference>
<feature type="compositionally biased region" description="Acidic residues" evidence="5">
    <location>
        <begin position="1605"/>
        <end position="1620"/>
    </location>
</feature>
<dbReference type="Pfam" id="PF03114">
    <property type="entry name" value="BAR"/>
    <property type="match status" value="1"/>
</dbReference>
<dbReference type="Gene3D" id="2.30.30.40">
    <property type="entry name" value="SH3 Domains"/>
    <property type="match status" value="7"/>
</dbReference>
<evidence type="ECO:0000313" key="10">
    <source>
        <dbReference type="Proteomes" id="UP000001593"/>
    </source>
</evidence>
<feature type="region of interest" description="Disordered" evidence="5">
    <location>
        <begin position="936"/>
        <end position="977"/>
    </location>
</feature>
<feature type="domain" description="SH3" evidence="6">
    <location>
        <begin position="188"/>
        <end position="247"/>
    </location>
</feature>
<evidence type="ECO:0008006" key="11">
    <source>
        <dbReference type="Google" id="ProtNLM"/>
    </source>
</evidence>
<dbReference type="OMA" id="FWGECNG"/>
<feature type="region of interest" description="Disordered" evidence="5">
    <location>
        <begin position="567"/>
        <end position="724"/>
    </location>
</feature>
<feature type="coiled-coil region" evidence="4">
    <location>
        <begin position="1355"/>
        <end position="1389"/>
    </location>
</feature>
<dbReference type="Gene3D" id="1.20.1270.60">
    <property type="entry name" value="Arfaptin homology (AH) domain/BAR domain"/>
    <property type="match status" value="1"/>
</dbReference>
<dbReference type="Pfam" id="PF14604">
    <property type="entry name" value="SH3_9"/>
    <property type="match status" value="2"/>
</dbReference>
<dbReference type="InParanoid" id="A7RUA3"/>
<dbReference type="Pfam" id="PF00018">
    <property type="entry name" value="SH3_1"/>
    <property type="match status" value="2"/>
</dbReference>
<feature type="domain" description="SH3" evidence="6">
    <location>
        <begin position="1540"/>
        <end position="1603"/>
    </location>
</feature>
<dbReference type="GO" id="GO:0005737">
    <property type="term" value="C:cytoplasm"/>
    <property type="evidence" value="ECO:0000318"/>
    <property type="project" value="GO_Central"/>
</dbReference>
<dbReference type="EMBL" id="DS469539">
    <property type="protein sequence ID" value="EDO44980.1"/>
    <property type="molecule type" value="Genomic_DNA"/>
</dbReference>
<dbReference type="eggNOG" id="KOG3519">
    <property type="taxonomic scope" value="Eukaryota"/>
</dbReference>
<feature type="region of interest" description="Disordered" evidence="5">
    <location>
        <begin position="1462"/>
        <end position="1536"/>
    </location>
</feature>
<dbReference type="InterPro" id="IPR001452">
    <property type="entry name" value="SH3_domain"/>
</dbReference>
<dbReference type="SUPFAM" id="SSF103657">
    <property type="entry name" value="BAR/IMD domain-like"/>
    <property type="match status" value="1"/>
</dbReference>
<feature type="coiled-coil region" evidence="4">
    <location>
        <begin position="791"/>
        <end position="894"/>
    </location>
</feature>
<feature type="compositionally biased region" description="Polar residues" evidence="5">
    <location>
        <begin position="616"/>
        <end position="629"/>
    </location>
</feature>
<evidence type="ECO:0000259" key="8">
    <source>
        <dbReference type="PROSITE" id="PS51021"/>
    </source>
</evidence>
<keyword evidence="2" id="KW-0344">Guanine-nucleotide releasing factor</keyword>
<dbReference type="PROSITE" id="PS50010">
    <property type="entry name" value="DH_2"/>
    <property type="match status" value="1"/>
</dbReference>
<dbReference type="CDD" id="cd00160">
    <property type="entry name" value="RhoGEF"/>
    <property type="match status" value="1"/>
</dbReference>
<evidence type="ECO:0000313" key="9">
    <source>
        <dbReference type="EMBL" id="EDO44980.1"/>
    </source>
</evidence>
<dbReference type="STRING" id="45351.A7RUA3"/>
<dbReference type="InterPro" id="IPR004148">
    <property type="entry name" value="BAR_dom"/>
</dbReference>
<feature type="domain" description="DH" evidence="7">
    <location>
        <begin position="977"/>
        <end position="1184"/>
    </location>
</feature>
<feature type="region of interest" description="Disordered" evidence="5">
    <location>
        <begin position="1597"/>
        <end position="1627"/>
    </location>
</feature>
<dbReference type="Pfam" id="PF00621">
    <property type="entry name" value="RhoGEF"/>
    <property type="match status" value="1"/>
</dbReference>
<dbReference type="SMART" id="SM00721">
    <property type="entry name" value="BAR"/>
    <property type="match status" value="1"/>
</dbReference>
<accession>A7RUA3</accession>
<proteinExistence type="predicted"/>
<dbReference type="SMART" id="SM00326">
    <property type="entry name" value="SH3"/>
    <property type="match status" value="7"/>
</dbReference>
<dbReference type="CDD" id="cd11800">
    <property type="entry name" value="SH3_DNMBP_C2_like"/>
    <property type="match status" value="2"/>
</dbReference>
<dbReference type="InterPro" id="IPR027267">
    <property type="entry name" value="AH/BAR_dom_sf"/>
</dbReference>
<dbReference type="SMART" id="SM00325">
    <property type="entry name" value="RhoGEF"/>
    <property type="match status" value="1"/>
</dbReference>
<feature type="domain" description="BAR" evidence="8">
    <location>
        <begin position="1225"/>
        <end position="1448"/>
    </location>
</feature>
<sequence>MGMIDIDSMMNELLEELCADIDWNVYSTTNLIAICYPWKMLQSMDDNQEFTVRSLYPFTATSSAELTAKEGDILKVLSHFDEHWYNCELNSKKGLFPISYTEKIDNSYTIDRYVVAIQSYSAQRPGEISLKKGDFVKVLEEIGNNWLRGDINGTIGIFPCVFVEDCSKPEDSKDGEELYSNFGFYENLDITFAEALYGFEARNKDELSFPMGAEIVVTKDVDNDWYEGTFEGDTGLFPKSYVRIMDPPVEQSMSDDNKRPYARSIYPFVAENDSELTFKEGEIIQLRERAGSQWLIGELGGKTGRFPASFVNIEVDLPPENTRVYSLHSYHFSPERINWTIGMKARALYHFSALHSGDLELSEGDVITVLKIVDDNWLEGRLQSGVSGTCPIAYLEPLMKTNTANGSLPKASIFMELKAGLQSIQSTQTTNKPAASNGVSQGTSRQKGDRSLLDSSFSEDTCPTLRPSGFGDNTCTQPSAKPKPAPRPPSVSLARRRYSSGGDSSRSSQSSVFDATSPTAEGLPSPITPTINRTSIYNTPFNSKSAYHPVSFGTVKTSGSQINIFSSEQSNGKYSGNNESSKGIPKKGIQSVSDDTTTIIPRRKAPPPPKVRPAGSRTQSLPRGLQSSDIARPGGQCKSEVDGNLVNNRSLSRGSIKQASGQRPEGPQKKAAPPPPARPNQVNLGGLARSATVSSTSKEEWRKSSPTKSDCASGGGRRQRPYSLYYVGEDRKDKDLRLCKSTSVEDIQGLRGDVSVSNSQTAFDKYNKAAMQSTDGMHNLAYEDAGDIPGIEDLDKTISDAEKNLQVEKKALSGMKTISQMLVYDEAKHREMDEKMARSQQKVDEWQEILSSLQTERSYMVAAYSKRKQFERQMESLESDLEKQLRSQKSLEELLKVVEASRREEVQENLRMCGTFICELNTKIKKLEVHVDRAEKHVGRDERGGKPDLHVNNRQAESMQSLSQPPTRSSQQHMAEQRQKVLTELLNTERDYIRDLQTCLKYFYEELKNTKVVDAEVLFGNMHSVVETSTRLLGSFEAALQDDKQQELGKCFAEHAEEIKSVYSTYCKNHDDAIGLLEKYEDCLEAQEAFRKCLDAVRDTTKCWDLSSFLIKPVQRVLKYPLLLSELLKVIPYKVYGSTAKCKTIRIKYMARLLKCTPQIHKDKDNLVRALSAMTEVAATINEVKRRKDLVVKYKKTEESGISNKFQKLSWHSVMKKSSRFTQKLTQSTGLVNQTVDKSFNEEEKKFNNLEKTVKNLIKNVSSYVEQFQDTVTRQEVNGQNIQEYYLDASTCTEVTLYQSTQQRISGILLDAFMGEVQYCVLTPLNSLLAMFQGPQRLIQKRHHKCLDYDSWSNKMEKIKDKDKLKQAKEELESAKRNYEALNAQLLEELPLFRQKTMSLVKDCVLNFAHAKRKFHAAIHGEYNNLSLLSLVKDGCQDIVQHQVERTARAIDHLASLSFMPPSFSGKESVRKKHKSSPHKKPAVPPAPDLSLTRKRMAPPPPTPSSGPMLKPERPTPVPRKSIPSEQKQKAPKGTDVGAVESLPYIALCTFEGQNAGEISVNEGDLVTVQRRCDTSGNTEWWLVSYHGRKGYIPGDFLDPFDPTKDDEDEDEGIDEDGSDSSDLKSPTFPTVDMVYFAQFDFEGTSEAEVSIDAGQLVTVLQKHDLEGNPEWWLVEAEGKRGYVAADFLASFEDS</sequence>
<protein>
    <recommendedName>
        <fullName evidence="11">Dynamin-binding protein</fullName>
    </recommendedName>
</protein>
<dbReference type="PRINTS" id="PR00499">
    <property type="entry name" value="P67PHOX"/>
</dbReference>
<dbReference type="Gene3D" id="1.20.900.10">
    <property type="entry name" value="Dbl homology (DH) domain"/>
    <property type="match status" value="1"/>
</dbReference>
<feature type="compositionally biased region" description="Basic and acidic residues" evidence="5">
    <location>
        <begin position="936"/>
        <end position="951"/>
    </location>
</feature>
<feature type="compositionally biased region" description="Polar residues" evidence="5">
    <location>
        <begin position="952"/>
        <end position="974"/>
    </location>
</feature>
<evidence type="ECO:0000256" key="2">
    <source>
        <dbReference type="ARBA" id="ARBA00022658"/>
    </source>
</evidence>
<feature type="domain" description="SH3" evidence="6">
    <location>
        <begin position="340"/>
        <end position="400"/>
    </location>
</feature>
<dbReference type="FunFam" id="2.30.30.40:FF:000313">
    <property type="entry name" value="SH3 domain protein"/>
    <property type="match status" value="1"/>
</dbReference>
<name>A7RUA3_NEMVE</name>
<keyword evidence="10" id="KW-1185">Reference proteome</keyword>
<dbReference type="InterPro" id="IPR036028">
    <property type="entry name" value="SH3-like_dom_sf"/>
</dbReference>
<evidence type="ECO:0000259" key="7">
    <source>
        <dbReference type="PROSITE" id="PS50010"/>
    </source>
</evidence>
<dbReference type="SUPFAM" id="SSF50044">
    <property type="entry name" value="SH3-domain"/>
    <property type="match status" value="7"/>
</dbReference>
<feature type="domain" description="SH3" evidence="6">
    <location>
        <begin position="109"/>
        <end position="168"/>
    </location>
</feature>
<dbReference type="Proteomes" id="UP000001593">
    <property type="component" value="Unassembled WGS sequence"/>
</dbReference>
<keyword evidence="4" id="KW-0175">Coiled coil</keyword>
<dbReference type="CDD" id="cd00174">
    <property type="entry name" value="SH3"/>
    <property type="match status" value="2"/>
</dbReference>
<dbReference type="SUPFAM" id="SSF48065">
    <property type="entry name" value="DBL homology domain (DH-domain)"/>
    <property type="match status" value="1"/>
</dbReference>
<organism evidence="9 10">
    <name type="scientific">Nematostella vectensis</name>
    <name type="common">Starlet sea anemone</name>
    <dbReference type="NCBI Taxonomy" id="45351"/>
    <lineage>
        <taxon>Eukaryota</taxon>
        <taxon>Metazoa</taxon>
        <taxon>Cnidaria</taxon>
        <taxon>Anthozoa</taxon>
        <taxon>Hexacorallia</taxon>
        <taxon>Actiniaria</taxon>
        <taxon>Edwardsiidae</taxon>
        <taxon>Nematostella</taxon>
    </lineage>
</organism>
<evidence type="ECO:0000256" key="4">
    <source>
        <dbReference type="SAM" id="Coils"/>
    </source>
</evidence>
<dbReference type="PROSITE" id="PS51021">
    <property type="entry name" value="BAR"/>
    <property type="match status" value="1"/>
</dbReference>
<dbReference type="PANTHER" id="PTHR22834">
    <property type="entry name" value="NUCLEAR FUSION PROTEIN FUS2"/>
    <property type="match status" value="1"/>
</dbReference>
<dbReference type="Pfam" id="PF07653">
    <property type="entry name" value="SH3_2"/>
    <property type="match status" value="3"/>
</dbReference>
<dbReference type="InterPro" id="IPR035899">
    <property type="entry name" value="DBL_dom_sf"/>
</dbReference>
<feature type="compositionally biased region" description="Basic residues" evidence="5">
    <location>
        <begin position="1470"/>
        <end position="1482"/>
    </location>
</feature>
<gene>
    <name evidence="9" type="ORF">NEMVEDRAFT_v1g240748</name>
</gene>
<dbReference type="CDD" id="cd07589">
    <property type="entry name" value="BAR_DNMBP"/>
    <property type="match status" value="1"/>
</dbReference>
<evidence type="ECO:0000256" key="5">
    <source>
        <dbReference type="SAM" id="MobiDB-lite"/>
    </source>
</evidence>
<dbReference type="InterPro" id="IPR000219">
    <property type="entry name" value="DH_dom"/>
</dbReference>
<evidence type="ECO:0000256" key="1">
    <source>
        <dbReference type="ARBA" id="ARBA00022443"/>
    </source>
</evidence>
<evidence type="ECO:0000256" key="3">
    <source>
        <dbReference type="PROSITE-ProRule" id="PRU00192"/>
    </source>
</evidence>
<reference evidence="9 10" key="1">
    <citation type="journal article" date="2007" name="Science">
        <title>Sea anemone genome reveals ancestral eumetazoan gene repertoire and genomic organization.</title>
        <authorList>
            <person name="Putnam N.H."/>
            <person name="Srivastava M."/>
            <person name="Hellsten U."/>
            <person name="Dirks B."/>
            <person name="Chapman J."/>
            <person name="Salamov A."/>
            <person name="Terry A."/>
            <person name="Shapiro H."/>
            <person name="Lindquist E."/>
            <person name="Kapitonov V.V."/>
            <person name="Jurka J."/>
            <person name="Genikhovich G."/>
            <person name="Grigoriev I.V."/>
            <person name="Lucas S.M."/>
            <person name="Steele R.E."/>
            <person name="Finnerty J.R."/>
            <person name="Technau U."/>
            <person name="Martindale M.Q."/>
            <person name="Rokhsar D.S."/>
        </authorList>
    </citation>
    <scope>NUCLEOTIDE SEQUENCE [LARGE SCALE GENOMIC DNA]</scope>
    <source>
        <strain evidence="10">CH2 X CH6</strain>
    </source>
</reference>
<feature type="compositionally biased region" description="Polar residues" evidence="5">
    <location>
        <begin position="567"/>
        <end position="581"/>
    </location>
</feature>
<dbReference type="PhylomeDB" id="A7RUA3"/>
<dbReference type="InterPro" id="IPR051492">
    <property type="entry name" value="Dynamin-Rho_GEF"/>
</dbReference>
<feature type="compositionally biased region" description="Polar residues" evidence="5">
    <location>
        <begin position="645"/>
        <end position="661"/>
    </location>
</feature>
<feature type="region of interest" description="Disordered" evidence="5">
    <location>
        <begin position="425"/>
        <end position="532"/>
    </location>
</feature>
<dbReference type="eggNOG" id="KOG4225">
    <property type="taxonomic scope" value="Eukaryota"/>
</dbReference>
<dbReference type="HOGENOM" id="CLU_252350_0_0_1"/>
<dbReference type="PROSITE" id="PS50002">
    <property type="entry name" value="SH3"/>
    <property type="match status" value="7"/>
</dbReference>